<dbReference type="CDD" id="cd09736">
    <property type="entry name" value="Csy2_I-F"/>
    <property type="match status" value="1"/>
</dbReference>
<dbReference type="NCBIfam" id="TIGR02565">
    <property type="entry name" value="cas_Csy2"/>
    <property type="match status" value="1"/>
</dbReference>
<proteinExistence type="predicted"/>
<accession>A0A4R6EY51</accession>
<dbReference type="Pfam" id="PF09614">
    <property type="entry name" value="Cas_Csy2"/>
    <property type="match status" value="1"/>
</dbReference>
<name>A0A4R6EY51_SCAGO</name>
<dbReference type="AlphaFoldDB" id="A0A4R6EY51"/>
<protein>
    <submittedName>
        <fullName evidence="1">CRISPR-associated Csy2 family protein</fullName>
    </submittedName>
</protein>
<sequence>MSYLLLLPHIRIENANAVAGLTWGFPAITHFLGYVHALSRKVSQTHTVKLSGCAVIAHEHQVHAHTSGREYLFALTRNPLTKEGKTASFNEEGRMHLTVSLLVECEGTIPNGKYGMAALAEHLSQLCPGQKLAGGSIVSMREPQSFYTPTDAPQWRKILWRLMPGFALCDRSEWLKEHHRQLQQTTPDSTLLDAWLDFTTQKFQAGEADANDGLVPWHYQPKPMPGYLVPLMCGYQRISPLYAPGEVMNTRDSSAPFAFVEALYGVGEWRGLHRISDIQALFWRYQTSETGYYCAAQSVSDDYPINDDDDSE</sequence>
<dbReference type="EMBL" id="SNVX01000001">
    <property type="protein sequence ID" value="TDN64699.1"/>
    <property type="molecule type" value="Genomic_DNA"/>
</dbReference>
<dbReference type="OrthoDB" id="1550641at2"/>
<dbReference type="InterPro" id="IPR013398">
    <property type="entry name" value="CRISPR-assoc_prot_Csy2"/>
</dbReference>
<organism evidence="1 2">
    <name type="scientific">Scandinavium goeteborgense</name>
    <dbReference type="NCBI Taxonomy" id="1851514"/>
    <lineage>
        <taxon>Bacteria</taxon>
        <taxon>Pseudomonadati</taxon>
        <taxon>Pseudomonadota</taxon>
        <taxon>Gammaproteobacteria</taxon>
        <taxon>Enterobacterales</taxon>
        <taxon>Enterobacteriaceae</taxon>
        <taxon>Scandinavium</taxon>
    </lineage>
</organism>
<gene>
    <name evidence="1" type="ORF">EC847_101631</name>
</gene>
<reference evidence="1 2" key="1">
    <citation type="submission" date="2019-03" db="EMBL/GenBank/DDBJ databases">
        <title>Genomic analyses of the natural microbiome of Caenorhabditis elegans.</title>
        <authorList>
            <person name="Samuel B."/>
        </authorList>
    </citation>
    <scope>NUCLEOTIDE SEQUENCE [LARGE SCALE GENOMIC DNA]</scope>
    <source>
        <strain evidence="1 2">BIGb0156</strain>
    </source>
</reference>
<evidence type="ECO:0000313" key="1">
    <source>
        <dbReference type="EMBL" id="TDN64699.1"/>
    </source>
</evidence>
<dbReference type="RefSeq" id="WP_133460143.1">
    <property type="nucleotide sequence ID" value="NZ_SNVX01000001.1"/>
</dbReference>
<keyword evidence="2" id="KW-1185">Reference proteome</keyword>
<dbReference type="Proteomes" id="UP000295530">
    <property type="component" value="Unassembled WGS sequence"/>
</dbReference>
<evidence type="ECO:0000313" key="2">
    <source>
        <dbReference type="Proteomes" id="UP000295530"/>
    </source>
</evidence>
<comment type="caution">
    <text evidence="1">The sequence shown here is derived from an EMBL/GenBank/DDBJ whole genome shotgun (WGS) entry which is preliminary data.</text>
</comment>